<dbReference type="Pfam" id="PF22286">
    <property type="entry name" value="RHG20_PH"/>
    <property type="match status" value="1"/>
</dbReference>
<feature type="compositionally biased region" description="Low complexity" evidence="3">
    <location>
        <begin position="1249"/>
        <end position="1258"/>
    </location>
</feature>
<feature type="compositionally biased region" description="Low complexity" evidence="3">
    <location>
        <begin position="9"/>
        <end position="23"/>
    </location>
</feature>
<dbReference type="GO" id="GO:0035023">
    <property type="term" value="P:regulation of Rho protein signal transduction"/>
    <property type="evidence" value="ECO:0007669"/>
    <property type="project" value="InterPro"/>
</dbReference>
<dbReference type="Gene3D" id="1.10.555.10">
    <property type="entry name" value="Rho GTPase activation protein"/>
    <property type="match status" value="1"/>
</dbReference>
<sequence>MTSEQRYRLSPSLLGPGSVSPISMGLRSVQEEPDEVFDDYDDEVFENTASSGGVCSSETSCSASSPGTVSRGTAGSLQRIFGGSQRKIATRKSMSCVGAEQDEIADVAMETVSKDCIGENDLKLMTVQARFPNDDLRLFEGHSLSRDFPSLDRLSIDGISNGESPTYGQKPLKAHGINSSPKNKHLLQRPLAADGMIVLSPLLQNKFKKMAQRRQSAPSVVIRSVLNRSMRLTSHSHNNGNREDSDDGQHVDCLPFGFRLNSHEPSINLAERQYVREGRVQLSSGMQTQERYFFLFTDMLIVSKSKSTSNYKLKNRVRLDEVWMSAERMDEVYESTTAATDCSFVIGWPTVNYVATFSSPEIMELWWSDLTRLVEQSQDANENQCLNINVTYRNSNNTTSSKVFSAHSRQTTKDTVEQALQAYSCEESADCYQMWVTTGKDTTAYPLMGHERPHAIKMSCIREAYSIKSPGYDDISNDLMYLAVPGEQLSPKHECQFYLQNRSRSLKLNHDQGQKRLARLKSKTPGTFFNWARKRSLSRNSSGRRGERSANPRTYSDSWESCDEQLSNHNASYLIPSPTPSGASDCGSPKLFSRPLSQLCEDGALPRPVMTLLEIVYRKGPNTNGVFRKSANAKTIRMVKHALNQELEYDLTSVHVHVVAALLKDFLRNIPNSLLGSDHFRTWEGALEQPSDEEKIESIRRQVESLDDLTQTLLRHVVSVLHRIAENSDQNGMTSFNLAVCIAPSVLWMDPATDLTLQASGSKMVQELLRFMIDNCRSIFGEEILNLIEDEGDQENEEEVDNVSCKQDEQETYVDEHLDGDVDDTTEDDKDAREDSNFEESVGQFDRGRVMRKQLQRKRSSRKVPTSSLKVTSSMDSLDQDILEAELVLDRAKSELQQSLANHETKKKTRSTSSDDQTSQRRHSADVCSLSNDSGFTTLSNDDDEQQFRRRGIRSEDAGVDESIAGKIELEESAFERLLASKVDAIDLAARSHVTEPAKTDCGRRRSEPVIRGKMAVAYNAGSTSKHNHKDINHSENNNNNNNNNSNNNNQLAEKYLQTIRQSSVDHIFSNSLNGLVLPETLFEVSDDQPCGNGGESSIQRPLTLSLFTNRRRSSLNAVSSKEMRDFHRGIAKQGGRHQSRRSSYTHGCHLERFAQHRSSDKTTQRTIASDIFYTEGRQGQKSVDRKQEKSSGSEASESPKTPVKSLTPVSPIIKPKSAFVPCEYTATFCGGVARSLTPTRCHCDGEKSSSGVSSDSSTPIRHRRSRPKVNALTDALKRSTADGTSLFSLSLPSKTSITHTTTSNKAETPGPQNEPKRSQLKNVDSLDRRLRSSTSVPGLATSPCRTGKVANSNFDRAMSGSVRARINAFNRGDVSNASRKISETAIRDALLYQHQQARKTSMPASFVNLDTMLKDFECDSSQRRSSRRRRKENLVTRDDGVYAKPIAVTPNERRSDNHSDIENGQRRLSDEALLTLSESLAFGNRKTPRSSFSKQNSVGKPSEPEVEGSSPTRRRSRRKRSARLSHANNNTNNNNNNNNLKHSMSYDDAVTCSPIVFQLKELENAAESYV</sequence>
<feature type="region of interest" description="Disordered" evidence="3">
    <location>
        <begin position="1294"/>
        <end position="1349"/>
    </location>
</feature>
<dbReference type="EMBL" id="LR785015">
    <property type="protein sequence ID" value="CAB3244288.1"/>
    <property type="molecule type" value="mRNA"/>
</dbReference>
<dbReference type="InterPro" id="IPR000198">
    <property type="entry name" value="RhoGAP_dom"/>
</dbReference>
<dbReference type="SUPFAM" id="SSF50729">
    <property type="entry name" value="PH domain-like"/>
    <property type="match status" value="1"/>
</dbReference>
<keyword evidence="1" id="KW-0343">GTPase activation</keyword>
<feature type="region of interest" description="Disordered" evidence="3">
    <location>
        <begin position="1244"/>
        <end position="1271"/>
    </location>
</feature>
<evidence type="ECO:0000259" key="5">
    <source>
        <dbReference type="PROSITE" id="PS50200"/>
    </source>
</evidence>
<dbReference type="InterPro" id="IPR011993">
    <property type="entry name" value="PH-like_dom_sf"/>
</dbReference>
<feature type="domain" description="Rho-GAP" evidence="6">
    <location>
        <begin position="594"/>
        <end position="780"/>
    </location>
</feature>
<dbReference type="CDD" id="cd13319">
    <property type="entry name" value="PH_RARhoGAP"/>
    <property type="match status" value="1"/>
</dbReference>
<keyword evidence="2" id="KW-0597">Phosphoprotein</keyword>
<feature type="compositionally biased region" description="Basic and acidic residues" evidence="3">
    <location>
        <begin position="1183"/>
        <end position="1192"/>
    </location>
</feature>
<feature type="domain" description="PH" evidence="4">
    <location>
        <begin position="273"/>
        <end position="375"/>
    </location>
</feature>
<feature type="region of interest" description="Disordered" evidence="3">
    <location>
        <begin position="1485"/>
        <end position="1543"/>
    </location>
</feature>
<feature type="compositionally biased region" description="Polar residues" evidence="3">
    <location>
        <begin position="551"/>
        <end position="561"/>
    </location>
</feature>
<feature type="compositionally biased region" description="Acidic residues" evidence="3">
    <location>
        <begin position="792"/>
        <end position="801"/>
    </location>
</feature>
<organism evidence="7">
    <name type="scientific">Phallusia mammillata</name>
    <dbReference type="NCBI Taxonomy" id="59560"/>
    <lineage>
        <taxon>Eukaryota</taxon>
        <taxon>Metazoa</taxon>
        <taxon>Chordata</taxon>
        <taxon>Tunicata</taxon>
        <taxon>Ascidiacea</taxon>
        <taxon>Phlebobranchia</taxon>
        <taxon>Ascidiidae</taxon>
        <taxon>Phallusia</taxon>
    </lineage>
</organism>
<feature type="region of interest" description="Disordered" evidence="3">
    <location>
        <begin position="49"/>
        <end position="75"/>
    </location>
</feature>
<feature type="region of interest" description="Disordered" evidence="3">
    <location>
        <begin position="1420"/>
        <end position="1467"/>
    </location>
</feature>
<feature type="compositionally biased region" description="Low complexity" evidence="3">
    <location>
        <begin position="1037"/>
        <end position="1049"/>
    </location>
</feature>
<evidence type="ECO:0000256" key="1">
    <source>
        <dbReference type="ARBA" id="ARBA00022468"/>
    </source>
</evidence>
<feature type="compositionally biased region" description="Polar residues" evidence="3">
    <location>
        <begin position="66"/>
        <end position="75"/>
    </location>
</feature>
<dbReference type="SMART" id="SM00233">
    <property type="entry name" value="PH"/>
    <property type="match status" value="1"/>
</dbReference>
<proteinExistence type="evidence at transcript level"/>
<accession>A0A6F9DBS9</accession>
<feature type="compositionally biased region" description="Basic and acidic residues" evidence="3">
    <location>
        <begin position="1433"/>
        <end position="1442"/>
    </location>
</feature>
<feature type="region of interest" description="Disordered" evidence="3">
    <location>
        <begin position="1021"/>
        <end position="1049"/>
    </location>
</feature>
<dbReference type="InterPro" id="IPR001849">
    <property type="entry name" value="PH_domain"/>
</dbReference>
<feature type="compositionally biased region" description="Polar residues" evidence="3">
    <location>
        <begin position="929"/>
        <end position="940"/>
    </location>
</feature>
<evidence type="ECO:0000313" key="7">
    <source>
        <dbReference type="EMBL" id="CAB3244288.1"/>
    </source>
</evidence>
<protein>
    <submittedName>
        <fullName evidence="7">Protein FAM13A</fullName>
    </submittedName>
</protein>
<dbReference type="InterPro" id="IPR047886">
    <property type="entry name" value="ARHGAP20-like_RhoGAP"/>
</dbReference>
<dbReference type="Pfam" id="PF00788">
    <property type="entry name" value="RA"/>
    <property type="match status" value="1"/>
</dbReference>
<feature type="compositionally biased region" description="Polar residues" evidence="3">
    <location>
        <begin position="864"/>
        <end position="876"/>
    </location>
</feature>
<feature type="region of interest" description="Disordered" evidence="3">
    <location>
        <begin position="539"/>
        <end position="561"/>
    </location>
</feature>
<feature type="compositionally biased region" description="Basic residues" evidence="3">
    <location>
        <begin position="1513"/>
        <end position="1524"/>
    </location>
</feature>
<feature type="region of interest" description="Disordered" evidence="3">
    <location>
        <begin position="1172"/>
        <end position="1210"/>
    </location>
</feature>
<evidence type="ECO:0000256" key="2">
    <source>
        <dbReference type="ARBA" id="ARBA00022553"/>
    </source>
</evidence>
<gene>
    <name evidence="7" type="primary">Fam13a-001</name>
</gene>
<feature type="compositionally biased region" description="Polar residues" evidence="3">
    <location>
        <begin position="1490"/>
        <end position="1500"/>
    </location>
</feature>
<evidence type="ECO:0000256" key="3">
    <source>
        <dbReference type="SAM" id="MobiDB-lite"/>
    </source>
</evidence>
<reference evidence="7" key="1">
    <citation type="submission" date="2020-04" db="EMBL/GenBank/DDBJ databases">
        <authorList>
            <person name="Neveu A P."/>
        </authorList>
    </citation>
    <scope>NUCLEOTIDE SEQUENCE</scope>
    <source>
        <tissue evidence="7">Whole embryo</tissue>
    </source>
</reference>
<dbReference type="GO" id="GO:0007165">
    <property type="term" value="P:signal transduction"/>
    <property type="evidence" value="ECO:0007669"/>
    <property type="project" value="InterPro"/>
</dbReference>
<name>A0A6F9DBS9_9ASCI</name>
<feature type="compositionally biased region" description="Basic residues" evidence="3">
    <location>
        <begin position="850"/>
        <end position="862"/>
    </location>
</feature>
<feature type="compositionally biased region" description="Basic and acidic residues" evidence="3">
    <location>
        <begin position="806"/>
        <end position="820"/>
    </location>
</feature>
<dbReference type="GO" id="GO:0005096">
    <property type="term" value="F:GTPase activator activity"/>
    <property type="evidence" value="ECO:0007669"/>
    <property type="project" value="UniProtKB-KW"/>
</dbReference>
<dbReference type="PROSITE" id="PS50200">
    <property type="entry name" value="RA"/>
    <property type="match status" value="1"/>
</dbReference>
<dbReference type="SUPFAM" id="SSF48350">
    <property type="entry name" value="GTPase activation domain, GAP"/>
    <property type="match status" value="1"/>
</dbReference>
<dbReference type="SMART" id="SM00324">
    <property type="entry name" value="RhoGAP"/>
    <property type="match status" value="1"/>
</dbReference>
<feature type="compositionally biased region" description="Polar residues" evidence="3">
    <location>
        <begin position="1294"/>
        <end position="1307"/>
    </location>
</feature>
<dbReference type="PANTHER" id="PTHR23179">
    <property type="entry name" value="T-CELL ACTIVATION RHO GTPASE ACTIVATING PROTEIN-RELATED"/>
    <property type="match status" value="1"/>
</dbReference>
<dbReference type="PROSITE" id="PS50238">
    <property type="entry name" value="RHOGAP"/>
    <property type="match status" value="1"/>
</dbReference>
<feature type="region of interest" description="Disordered" evidence="3">
    <location>
        <begin position="1"/>
        <end position="23"/>
    </location>
</feature>
<feature type="region of interest" description="Disordered" evidence="3">
    <location>
        <begin position="792"/>
        <end position="876"/>
    </location>
</feature>
<feature type="compositionally biased region" description="Basic and acidic residues" evidence="3">
    <location>
        <begin position="1452"/>
        <end position="1467"/>
    </location>
</feature>
<feature type="compositionally biased region" description="Low complexity" evidence="3">
    <location>
        <begin position="56"/>
        <end position="65"/>
    </location>
</feature>
<dbReference type="Gene3D" id="2.30.29.30">
    <property type="entry name" value="Pleckstrin-homology domain (PH domain)/Phosphotyrosine-binding domain (PTB)"/>
    <property type="match status" value="1"/>
</dbReference>
<feature type="compositionally biased region" description="Low complexity" evidence="3">
    <location>
        <begin position="1525"/>
        <end position="1540"/>
    </location>
</feature>
<dbReference type="InterPro" id="IPR008936">
    <property type="entry name" value="Rho_GTPase_activation_prot"/>
</dbReference>
<evidence type="ECO:0000259" key="4">
    <source>
        <dbReference type="PROSITE" id="PS50003"/>
    </source>
</evidence>
<feature type="domain" description="Ras-associating" evidence="5">
    <location>
        <begin position="384"/>
        <end position="504"/>
    </location>
</feature>
<dbReference type="Pfam" id="PF00620">
    <property type="entry name" value="RhoGAP"/>
    <property type="match status" value="1"/>
</dbReference>
<dbReference type="PANTHER" id="PTHR23179:SF3">
    <property type="entry name" value="RHO GTPASE-ACTIVATING PROTEIN 20"/>
    <property type="match status" value="1"/>
</dbReference>
<dbReference type="InterPro" id="IPR047887">
    <property type="entry name" value="ARHGAP20_PH"/>
</dbReference>
<evidence type="ECO:0000259" key="6">
    <source>
        <dbReference type="PROSITE" id="PS50238"/>
    </source>
</evidence>
<dbReference type="InterPro" id="IPR000159">
    <property type="entry name" value="RA_dom"/>
</dbReference>
<dbReference type="CDD" id="cd04402">
    <property type="entry name" value="RhoGAP_ARHGAP20"/>
    <property type="match status" value="1"/>
</dbReference>
<dbReference type="PROSITE" id="PS50003">
    <property type="entry name" value="PH_DOMAIN"/>
    <property type="match status" value="1"/>
</dbReference>
<feature type="region of interest" description="Disordered" evidence="3">
    <location>
        <begin position="899"/>
        <end position="954"/>
    </location>
</feature>